<name>A0AA39CN70_9EURO</name>
<evidence type="ECO:0000256" key="1">
    <source>
        <dbReference type="SAM" id="MobiDB-lite"/>
    </source>
</evidence>
<organism evidence="2 3">
    <name type="scientific">Cladophialophora chaetospira</name>
    <dbReference type="NCBI Taxonomy" id="386627"/>
    <lineage>
        <taxon>Eukaryota</taxon>
        <taxon>Fungi</taxon>
        <taxon>Dikarya</taxon>
        <taxon>Ascomycota</taxon>
        <taxon>Pezizomycotina</taxon>
        <taxon>Eurotiomycetes</taxon>
        <taxon>Chaetothyriomycetidae</taxon>
        <taxon>Chaetothyriales</taxon>
        <taxon>Herpotrichiellaceae</taxon>
        <taxon>Cladophialophora</taxon>
    </lineage>
</organism>
<evidence type="ECO:0000313" key="3">
    <source>
        <dbReference type="Proteomes" id="UP001172673"/>
    </source>
</evidence>
<feature type="region of interest" description="Disordered" evidence="1">
    <location>
        <begin position="65"/>
        <end position="94"/>
    </location>
</feature>
<reference evidence="2" key="1">
    <citation type="submission" date="2022-10" db="EMBL/GenBank/DDBJ databases">
        <title>Culturing micro-colonial fungi from biological soil crusts in the Mojave desert and describing Neophaeococcomyces mojavensis, and introducing the new genera and species Taxawa tesnikishii.</title>
        <authorList>
            <person name="Kurbessoian T."/>
            <person name="Stajich J.E."/>
        </authorList>
    </citation>
    <scope>NUCLEOTIDE SEQUENCE</scope>
    <source>
        <strain evidence="2">TK_41</strain>
    </source>
</reference>
<feature type="compositionally biased region" description="Basic and acidic residues" evidence="1">
    <location>
        <begin position="161"/>
        <end position="172"/>
    </location>
</feature>
<dbReference type="AlphaFoldDB" id="A0AA39CN70"/>
<comment type="caution">
    <text evidence="2">The sequence shown here is derived from an EMBL/GenBank/DDBJ whole genome shotgun (WGS) entry which is preliminary data.</text>
</comment>
<dbReference type="EMBL" id="JAPDRK010000003">
    <property type="protein sequence ID" value="KAJ9614422.1"/>
    <property type="molecule type" value="Genomic_DNA"/>
</dbReference>
<evidence type="ECO:0000313" key="2">
    <source>
        <dbReference type="EMBL" id="KAJ9614422.1"/>
    </source>
</evidence>
<dbReference type="Proteomes" id="UP001172673">
    <property type="component" value="Unassembled WGS sequence"/>
</dbReference>
<feature type="compositionally biased region" description="Polar residues" evidence="1">
    <location>
        <begin position="143"/>
        <end position="158"/>
    </location>
</feature>
<gene>
    <name evidence="2" type="ORF">H2200_002558</name>
</gene>
<keyword evidence="3" id="KW-1185">Reference proteome</keyword>
<feature type="region of interest" description="Disordered" evidence="1">
    <location>
        <begin position="143"/>
        <end position="172"/>
    </location>
</feature>
<accession>A0AA39CN70</accession>
<sequence>MDDLPLGCGQLTQDMLFNTDEHPPRQRLAPIIADLSHINATITITLRCIQPNTYLPITHARRSTSASTFRSCREHPRRAQPAEGSSTSKEESSRWIAGTSPLLRTYAWLADNVQSRPPDQVTRLLASFARRTDSFLLASRSRNTASMETDMPTTSTVPYNARREAKIPRKQK</sequence>
<protein>
    <submittedName>
        <fullName evidence="2">Uncharacterized protein</fullName>
    </submittedName>
</protein>
<proteinExistence type="predicted"/>